<dbReference type="PANTHER" id="PTHR12224">
    <property type="entry name" value="BETA-1,4-MANNOSYL-GLYCOPROTEIN BETA-1,4-N-ACETYLGLUCOSAMINYL-TRANSFERASE"/>
    <property type="match status" value="1"/>
</dbReference>
<gene>
    <name evidence="1" type="ORF">AWB85_08725</name>
</gene>
<sequence length="301" mass="35240">MKIVEYSPFFNEREIAELKIMEAGHWIDELHLCEANKTFSSQDKPFNFDNALVNEKVKYHRLRAEGCFDPVRPNASYFDLDTCGAERFDAWYWDLLANNSAYFNEAVQRNQCTLLRDSIEDDDIVILSDVDEILDSRQADRIIDTVKRHQIITVRMHFSVFYLNLFCDKSHGAQDFSYRTYVMTGRYFRKMPFTADYLRKKGIAEGLLDSVYCPEDFLGFHHSWLQHQSHSFAKLQAFEANIKDKGIIRSDFAEQCIRDLRLPYIDANLYVDDDKPFLRSVLESDTEGLWLDDVGQRSGAR</sequence>
<comment type="caution">
    <text evidence="1">The sequence shown here is derived from an EMBL/GenBank/DDBJ whole genome shotgun (WGS) entry which is preliminary data.</text>
</comment>
<proteinExistence type="predicted"/>
<dbReference type="PANTHER" id="PTHR12224:SF0">
    <property type="entry name" value="BETA-1,4-MANNOSYL-GLYCOPROTEIN 4-BETA-N-ACETYLGLUCOSAMINYLTRANSFERASE"/>
    <property type="match status" value="1"/>
</dbReference>
<evidence type="ECO:0000313" key="2">
    <source>
        <dbReference type="Proteomes" id="UP000186919"/>
    </source>
</evidence>
<organism evidence="1 2">
    <name type="scientific">Mycobacteroides immunogenum</name>
    <dbReference type="NCBI Taxonomy" id="83262"/>
    <lineage>
        <taxon>Bacteria</taxon>
        <taxon>Bacillati</taxon>
        <taxon>Actinomycetota</taxon>
        <taxon>Actinomycetes</taxon>
        <taxon>Mycobacteriales</taxon>
        <taxon>Mycobacteriaceae</taxon>
        <taxon>Mycobacteroides</taxon>
    </lineage>
</organism>
<dbReference type="GO" id="GO:0016020">
    <property type="term" value="C:membrane"/>
    <property type="evidence" value="ECO:0007669"/>
    <property type="project" value="InterPro"/>
</dbReference>
<accession>A0A179VAE2</accession>
<name>A0A179VAE2_9MYCO</name>
<reference evidence="1 2" key="1">
    <citation type="submission" date="2016-01" db="EMBL/GenBank/DDBJ databases">
        <title>Mycobacterium immunogenum strain CD11_6 genome sequencing and assembly.</title>
        <authorList>
            <person name="Kaur G."/>
            <person name="Nair G.R."/>
            <person name="Mayilraj S."/>
        </authorList>
    </citation>
    <scope>NUCLEOTIDE SEQUENCE [LARGE SCALE GENOMIC DNA]</scope>
    <source>
        <strain evidence="1 2">CD11-6</strain>
    </source>
</reference>
<dbReference type="GO" id="GO:0006044">
    <property type="term" value="P:N-acetylglucosamine metabolic process"/>
    <property type="evidence" value="ECO:0007669"/>
    <property type="project" value="TreeGrafter"/>
</dbReference>
<protein>
    <recommendedName>
        <fullName evidence="3">Glycosyl transferase family 17</fullName>
    </recommendedName>
</protein>
<dbReference type="RefSeq" id="WP_064630751.1">
    <property type="nucleotide sequence ID" value="NZ_LQYE01000027.1"/>
</dbReference>
<dbReference type="GO" id="GO:0003830">
    <property type="term" value="F:beta-1,4-mannosylglycoprotein 4-beta-N-acetylglucosaminyltransferase activity"/>
    <property type="evidence" value="ECO:0007669"/>
    <property type="project" value="InterPro"/>
</dbReference>
<dbReference type="AlphaFoldDB" id="A0A179VAE2"/>
<evidence type="ECO:0000313" key="1">
    <source>
        <dbReference type="EMBL" id="OAT67951.1"/>
    </source>
</evidence>
<dbReference type="InterPro" id="IPR006813">
    <property type="entry name" value="Glyco_trans_17"/>
</dbReference>
<evidence type="ECO:0008006" key="3">
    <source>
        <dbReference type="Google" id="ProtNLM"/>
    </source>
</evidence>
<dbReference type="EMBL" id="LQYE01000027">
    <property type="protein sequence ID" value="OAT67951.1"/>
    <property type="molecule type" value="Genomic_DNA"/>
</dbReference>
<dbReference type="Proteomes" id="UP000186919">
    <property type="component" value="Unassembled WGS sequence"/>
</dbReference>